<reference evidence="1 2" key="1">
    <citation type="journal article" date="2014" name="Arch. Virol.">
        <title>Complete genome sequence of enterobacteria phage 4MG, a new member of the subgroup "PVP-SE1-like phage" of the "rV5-like viruses".</title>
        <authorList>
            <person name="Kim M."/>
            <person name="Heu S."/>
            <person name="Ryu S."/>
        </authorList>
    </citation>
    <scope>NUCLEOTIDE SEQUENCE [LARGE SCALE GENOMIC DNA]</scope>
</reference>
<dbReference type="OrthoDB" id="28043at10239"/>
<evidence type="ECO:0000313" key="2">
    <source>
        <dbReference type="Proteomes" id="UP000018620"/>
    </source>
</evidence>
<dbReference type="KEGG" id="vg:17776514"/>
<gene>
    <name evidence="1" type="ORF">4MG_264</name>
</gene>
<dbReference type="Proteomes" id="UP000018620">
    <property type="component" value="Segment"/>
</dbReference>
<sequence length="82" mass="9683">MRYKKRLDTVFLIFDTEDGILWSHGPKAAWISTGAAKNAWNLCSKSYYDDKGDRIKPKFDDQTRYVIVEIHENFVRNLVEEK</sequence>
<dbReference type="EMBL" id="KF550303">
    <property type="protein sequence ID" value="AGZ17738.1"/>
    <property type="molecule type" value="Genomic_DNA"/>
</dbReference>
<name>V5KT16_9CAUD</name>
<organism evidence="1 2">
    <name type="scientific">Escherichia phage 4MG</name>
    <dbReference type="NCBI Taxonomy" id="1391428"/>
    <lineage>
        <taxon>Viruses</taxon>
        <taxon>Duplodnaviria</taxon>
        <taxon>Heunggongvirae</taxon>
        <taxon>Uroviricota</taxon>
        <taxon>Caudoviricetes</taxon>
        <taxon>Vequintavirinae</taxon>
        <taxon>Seunavirus</taxon>
        <taxon>Seunavirus 4MG</taxon>
    </lineage>
</organism>
<accession>V5KT16</accession>
<keyword evidence="2" id="KW-1185">Reference proteome</keyword>
<evidence type="ECO:0000313" key="1">
    <source>
        <dbReference type="EMBL" id="AGZ17738.1"/>
    </source>
</evidence>
<proteinExistence type="predicted"/>
<protein>
    <submittedName>
        <fullName evidence="1">Hyphothetical protein</fullName>
    </submittedName>
</protein>
<dbReference type="RefSeq" id="YP_008857480.1">
    <property type="nucleotide sequence ID" value="NC_022968.1"/>
</dbReference>